<reference evidence="5 7" key="2">
    <citation type="submission" date="2019-07" db="EMBL/GenBank/DDBJ databases">
        <title>Genomic Encyclopedia of Type Strains, Phase I: the one thousand microbial genomes (KMG-I) project.</title>
        <authorList>
            <person name="Kyrpides N."/>
        </authorList>
    </citation>
    <scope>NUCLEOTIDE SEQUENCE [LARGE SCALE GENOMIC DNA]</scope>
    <source>
        <strain evidence="5 7">DSM 17909</strain>
    </source>
</reference>
<dbReference type="CDD" id="cd00093">
    <property type="entry name" value="HTH_XRE"/>
    <property type="match status" value="1"/>
</dbReference>
<feature type="region of interest" description="Disordered" evidence="1">
    <location>
        <begin position="160"/>
        <end position="250"/>
    </location>
</feature>
<protein>
    <submittedName>
        <fullName evidence="4 5">Cytoskeleton protein RodZ</fullName>
    </submittedName>
</protein>
<dbReference type="PROSITE" id="PS50943">
    <property type="entry name" value="HTH_CROC1"/>
    <property type="match status" value="1"/>
</dbReference>
<organism evidence="4 6">
    <name type="scientific">Xenorhabdus doucetiae</name>
    <dbReference type="NCBI Taxonomy" id="351671"/>
    <lineage>
        <taxon>Bacteria</taxon>
        <taxon>Pseudomonadati</taxon>
        <taxon>Pseudomonadota</taxon>
        <taxon>Gammaproteobacteria</taxon>
        <taxon>Enterobacterales</taxon>
        <taxon>Morganellaceae</taxon>
        <taxon>Xenorhabdus</taxon>
    </lineage>
</organism>
<dbReference type="STRING" id="351671.XDD1_2771"/>
<dbReference type="SMART" id="SM00530">
    <property type="entry name" value="HTH_XRE"/>
    <property type="match status" value="1"/>
</dbReference>
<dbReference type="PANTHER" id="PTHR34475:SF1">
    <property type="entry name" value="CYTOSKELETON PROTEIN RODZ"/>
    <property type="match status" value="1"/>
</dbReference>
<keyword evidence="2" id="KW-1133">Transmembrane helix</keyword>
<dbReference type="GO" id="GO:0003677">
    <property type="term" value="F:DNA binding"/>
    <property type="evidence" value="ECO:0007669"/>
    <property type="project" value="InterPro"/>
</dbReference>
<evidence type="ECO:0000313" key="6">
    <source>
        <dbReference type="Proteomes" id="UP000032721"/>
    </source>
</evidence>
<evidence type="ECO:0000313" key="5">
    <source>
        <dbReference type="EMBL" id="TYP10435.1"/>
    </source>
</evidence>
<name>A0A068QX83_9GAMM</name>
<keyword evidence="2" id="KW-0812">Transmembrane</keyword>
<accession>A0A068QX83</accession>
<dbReference type="InterPro" id="IPR050400">
    <property type="entry name" value="Bact_Cytoskel_RodZ"/>
</dbReference>
<dbReference type="AlphaFoldDB" id="A0A068QX83"/>
<keyword evidence="2" id="KW-0472">Membrane</keyword>
<dbReference type="Pfam" id="PF13464">
    <property type="entry name" value="RodZ_C"/>
    <property type="match status" value="1"/>
</dbReference>
<feature type="compositionally biased region" description="Polar residues" evidence="1">
    <location>
        <begin position="191"/>
        <end position="224"/>
    </location>
</feature>
<dbReference type="Gene3D" id="1.10.260.40">
    <property type="entry name" value="lambda repressor-like DNA-binding domains"/>
    <property type="match status" value="1"/>
</dbReference>
<feature type="compositionally biased region" description="Low complexity" evidence="1">
    <location>
        <begin position="225"/>
        <end position="245"/>
    </location>
</feature>
<sequence>MNLRKFFNPEQYQCPLLMKTEIYPEEANLTTGQILRQAREKHELSQQTVADRLCLKLSTVRDIEEDNIPSNISPTFLRGYIRAYAKLVQVPESEILITLDKQIPSKAIKTSPMQSFSAGKKRKKRDGWLMKITWAVIIVLLGMTVLWWWQNHKVQQTELSSMAAQSNTPNAQASGSDETSGADNVSAPIKENQSTAAAQDGVSQEQTSPAVNGTGVNSNTPESSNVPATTENAAAASAETNQAVVSPSSTDVNSISAMGNNELVVDFSGECWLEVKDAKGKLLFSGIKKKGDNLKLVGNLPYSVNIGAPARVKVQFQGKPVDLSVFIKKGINAKLTLK</sequence>
<dbReference type="EMBL" id="FO704550">
    <property type="protein sequence ID" value="CDG18470.1"/>
    <property type="molecule type" value="Genomic_DNA"/>
</dbReference>
<gene>
    <name evidence="4" type="primary">rodZ</name>
    <name evidence="5" type="ORF">LY16_01206</name>
    <name evidence="4" type="ORF">XDD1_2771</name>
</gene>
<feature type="transmembrane region" description="Helical" evidence="2">
    <location>
        <begin position="128"/>
        <end position="149"/>
    </location>
</feature>
<dbReference type="PANTHER" id="PTHR34475">
    <property type="match status" value="1"/>
</dbReference>
<keyword evidence="7" id="KW-1185">Reference proteome</keyword>
<reference evidence="4 6" key="1">
    <citation type="submission" date="2013-07" db="EMBL/GenBank/DDBJ databases">
        <authorList>
            <person name="Genoscope - CEA"/>
        </authorList>
    </citation>
    <scope>NUCLEOTIDE SEQUENCE [LARGE SCALE GENOMIC DNA]</scope>
    <source>
        <strain evidence="4">FRM16</strain>
        <strain evidence="6">FRM16 / DSM 17909</strain>
    </source>
</reference>
<proteinExistence type="predicted"/>
<dbReference type="InterPro" id="IPR025194">
    <property type="entry name" value="RodZ-like_C"/>
</dbReference>
<dbReference type="Pfam" id="PF13413">
    <property type="entry name" value="HTH_25"/>
    <property type="match status" value="1"/>
</dbReference>
<dbReference type="InterPro" id="IPR010982">
    <property type="entry name" value="Lambda_DNA-bd_dom_sf"/>
</dbReference>
<evidence type="ECO:0000256" key="2">
    <source>
        <dbReference type="SAM" id="Phobius"/>
    </source>
</evidence>
<dbReference type="NCBIfam" id="NF008109">
    <property type="entry name" value="PRK10856.1"/>
    <property type="match status" value="1"/>
</dbReference>
<evidence type="ECO:0000313" key="4">
    <source>
        <dbReference type="EMBL" id="CDG18470.1"/>
    </source>
</evidence>
<evidence type="ECO:0000259" key="3">
    <source>
        <dbReference type="PROSITE" id="PS50943"/>
    </source>
</evidence>
<dbReference type="SUPFAM" id="SSF47413">
    <property type="entry name" value="lambda repressor-like DNA-binding domains"/>
    <property type="match status" value="1"/>
</dbReference>
<dbReference type="KEGG" id="xdo:XDD1_2771"/>
<dbReference type="EMBL" id="VNHN01000015">
    <property type="protein sequence ID" value="TYP10435.1"/>
    <property type="molecule type" value="Genomic_DNA"/>
</dbReference>
<dbReference type="HOGENOM" id="CLU_047530_3_1_6"/>
<feature type="domain" description="HTH cro/C1-type" evidence="3">
    <location>
        <begin position="35"/>
        <end position="70"/>
    </location>
</feature>
<dbReference type="Proteomes" id="UP000324170">
    <property type="component" value="Unassembled WGS sequence"/>
</dbReference>
<dbReference type="Proteomes" id="UP000032721">
    <property type="component" value="Chromosome"/>
</dbReference>
<feature type="compositionally biased region" description="Polar residues" evidence="1">
    <location>
        <begin position="160"/>
        <end position="183"/>
    </location>
</feature>
<evidence type="ECO:0000256" key="1">
    <source>
        <dbReference type="SAM" id="MobiDB-lite"/>
    </source>
</evidence>
<evidence type="ECO:0000313" key="7">
    <source>
        <dbReference type="Proteomes" id="UP000324170"/>
    </source>
</evidence>
<dbReference type="InterPro" id="IPR001387">
    <property type="entry name" value="Cro/C1-type_HTH"/>
</dbReference>